<dbReference type="AlphaFoldDB" id="A0AAW6BND5"/>
<dbReference type="Gene3D" id="3.30.559.30">
    <property type="entry name" value="Nonribosomal peptide synthetase, condensation domain"/>
    <property type="match status" value="1"/>
</dbReference>
<dbReference type="Pfam" id="PF00668">
    <property type="entry name" value="Condensation"/>
    <property type="match status" value="1"/>
</dbReference>
<dbReference type="Proteomes" id="UP001212996">
    <property type="component" value="Unassembled WGS sequence"/>
</dbReference>
<dbReference type="InterPro" id="IPR023213">
    <property type="entry name" value="CAT-like_dom_sf"/>
</dbReference>
<dbReference type="EMBL" id="JAQMFO010000067">
    <property type="protein sequence ID" value="MDB6374942.1"/>
    <property type="molecule type" value="Genomic_DNA"/>
</dbReference>
<dbReference type="SUPFAM" id="SSF52777">
    <property type="entry name" value="CoA-dependent acyltransferases"/>
    <property type="match status" value="1"/>
</dbReference>
<sequence length="413" mass="47867">MKVNIAPLQYCLLENEKVFLARQNNIGIIYELPNDVSDLQVKMAVLGVFDVFPILKSKFNKISGEWNVDFNINDFSLYFSEIECHENKRVMDVAHRVLRNYEYHLNISEGPLVRFLLIKKNMKYNLLFLGNHLVYDKISLRNIESCIWKLLYNKKHSLPNCRFIDWTAEVNHYLHNNFYKDTSYWLNTDWSKSVHLPVFQYIEPEPATRKSWKVQFSHSASQYLLSLIGTSVTLIDLLLAKLNLAVSEFMSSSSSLSVDLWDNGRNFLKDRYSVGPHASFWPILINKSSGSLFESAKKIAQIRATAPPKYGYLLGCFKGRNEHERRLFESIPTPQFKVDFLGHFSGKHSNTKKISRVTKLPSCIPIDHSAYSHISIIFYVENNIITMNWAHSSVAHKEDDLKQIAQIMIDMSL</sequence>
<dbReference type="RefSeq" id="WP_271867922.1">
    <property type="nucleotide sequence ID" value="NZ_JAQMFO010000067.1"/>
</dbReference>
<evidence type="ECO:0000313" key="2">
    <source>
        <dbReference type="EMBL" id="MDB6374942.1"/>
    </source>
</evidence>
<gene>
    <name evidence="2" type="ORF">PH362_24370</name>
</gene>
<dbReference type="InterPro" id="IPR001242">
    <property type="entry name" value="Condensation_dom"/>
</dbReference>
<comment type="caution">
    <text evidence="2">The sequence shown here is derived from an EMBL/GenBank/DDBJ whole genome shotgun (WGS) entry which is preliminary data.</text>
</comment>
<organism evidence="2 3">
    <name type="scientific">Photorhabdus bodei</name>
    <dbReference type="NCBI Taxonomy" id="2029681"/>
    <lineage>
        <taxon>Bacteria</taxon>
        <taxon>Pseudomonadati</taxon>
        <taxon>Pseudomonadota</taxon>
        <taxon>Gammaproteobacteria</taxon>
        <taxon>Enterobacterales</taxon>
        <taxon>Morganellaceae</taxon>
        <taxon>Photorhabdus</taxon>
    </lineage>
</organism>
<accession>A0AAW6BND5</accession>
<dbReference type="GO" id="GO:0003824">
    <property type="term" value="F:catalytic activity"/>
    <property type="evidence" value="ECO:0007669"/>
    <property type="project" value="InterPro"/>
</dbReference>
<dbReference type="Gene3D" id="3.30.559.10">
    <property type="entry name" value="Chloramphenicol acetyltransferase-like domain"/>
    <property type="match status" value="1"/>
</dbReference>
<evidence type="ECO:0000313" key="3">
    <source>
        <dbReference type="Proteomes" id="UP001212996"/>
    </source>
</evidence>
<protein>
    <submittedName>
        <fullName evidence="2">Condensation domain-containing protein</fullName>
    </submittedName>
</protein>
<feature type="domain" description="Condensation" evidence="1">
    <location>
        <begin position="44"/>
        <end position="410"/>
    </location>
</feature>
<reference evidence="2" key="1">
    <citation type="submission" date="2023-01" db="EMBL/GenBank/DDBJ databases">
        <title>Genome sequencing of Photorhabdus bodei 09-20.</title>
        <authorList>
            <person name="Kalindamar S."/>
            <person name="Kumru S."/>
        </authorList>
    </citation>
    <scope>NUCLEOTIDE SEQUENCE</scope>
    <source>
        <strain evidence="2">09-20</strain>
    </source>
</reference>
<name>A0AAW6BND5_9GAMM</name>
<proteinExistence type="predicted"/>
<evidence type="ECO:0000259" key="1">
    <source>
        <dbReference type="Pfam" id="PF00668"/>
    </source>
</evidence>